<sequence length="312" mass="34978">MDRAGKRWLLMAQLTFALAASQVQSTFQVTTPYSLYVCPEGQNVTLTCKISAPFVDRHDVFYKLWYFSSQNDHSCSEKKHIRNVTERELHRDAGKQRGLLSNITAEESVHGQPAKHHGLETSSDHHGTFHITMAHLTLQDSGSYCCYVIETKKEHNKAHIQQHAHGFMELRIQKANGTLPNCTFHPVSRENENITAAALATGACIVGILCLPLILLLIYKQRQAITNRRAHELVRMDSNAQGIENPVFDDVPSANLESKPRPQLTYMASRQQSESDRHLLSEPNTPLSPPSAGECFFPTLEPVPDSPNLMDV</sequence>
<name>A0ABM1KXF2_GEKJA</name>
<feature type="chain" id="PRO_5045022610" evidence="3">
    <location>
        <begin position="26"/>
        <end position="312"/>
    </location>
</feature>
<organism evidence="5 7">
    <name type="scientific">Gekko japonicus</name>
    <name type="common">Schlegel's Japanese gecko</name>
    <dbReference type="NCBI Taxonomy" id="146911"/>
    <lineage>
        <taxon>Eukaryota</taxon>
        <taxon>Metazoa</taxon>
        <taxon>Chordata</taxon>
        <taxon>Craniata</taxon>
        <taxon>Vertebrata</taxon>
        <taxon>Euteleostomi</taxon>
        <taxon>Lepidosauria</taxon>
        <taxon>Squamata</taxon>
        <taxon>Bifurcata</taxon>
        <taxon>Gekkota</taxon>
        <taxon>Gekkonidae</taxon>
        <taxon>Gekkoninae</taxon>
        <taxon>Gekko</taxon>
    </lineage>
</organism>
<dbReference type="PROSITE" id="PS50835">
    <property type="entry name" value="IG_LIKE"/>
    <property type="match status" value="1"/>
</dbReference>
<dbReference type="SMART" id="SM00409">
    <property type="entry name" value="IG"/>
    <property type="match status" value="1"/>
</dbReference>
<evidence type="ECO:0000259" key="4">
    <source>
        <dbReference type="PROSITE" id="PS50835"/>
    </source>
</evidence>
<keyword evidence="3" id="KW-0732">Signal</keyword>
<dbReference type="GeneID" id="107120255"/>
<feature type="signal peptide" evidence="3">
    <location>
        <begin position="1"/>
        <end position="25"/>
    </location>
</feature>
<keyword evidence="6 7" id="KW-0675">Receptor</keyword>
<dbReference type="PANTHER" id="PTHR44819">
    <property type="entry name" value="V-TYPE IMMUNOGLOBULIN DOMAIN-CONTAINING SUPPRESSOR OF T-CELL ACTIVATION"/>
    <property type="match status" value="1"/>
</dbReference>
<dbReference type="SUPFAM" id="SSF48726">
    <property type="entry name" value="Immunoglobulin"/>
    <property type="match status" value="1"/>
</dbReference>
<evidence type="ECO:0000256" key="3">
    <source>
        <dbReference type="SAM" id="SignalP"/>
    </source>
</evidence>
<dbReference type="RefSeq" id="XP_015278388.1">
    <property type="nucleotide sequence ID" value="XM_015422902.1"/>
</dbReference>
<evidence type="ECO:0000313" key="5">
    <source>
        <dbReference type="Proteomes" id="UP000694871"/>
    </source>
</evidence>
<dbReference type="Proteomes" id="UP000694871">
    <property type="component" value="Unplaced"/>
</dbReference>
<dbReference type="Pfam" id="PF07686">
    <property type="entry name" value="V-set"/>
    <property type="match status" value="1"/>
</dbReference>
<keyword evidence="2" id="KW-0812">Transmembrane</keyword>
<keyword evidence="2" id="KW-1133">Transmembrane helix</keyword>
<evidence type="ECO:0000313" key="6">
    <source>
        <dbReference type="RefSeq" id="XP_015278388.1"/>
    </source>
</evidence>
<accession>A0ABM1KXF2</accession>
<evidence type="ECO:0000256" key="2">
    <source>
        <dbReference type="SAM" id="Phobius"/>
    </source>
</evidence>
<dbReference type="Gene3D" id="2.60.40.10">
    <property type="entry name" value="Immunoglobulins"/>
    <property type="match status" value="1"/>
</dbReference>
<evidence type="ECO:0000313" key="7">
    <source>
        <dbReference type="RefSeq" id="XP_015278389.1"/>
    </source>
</evidence>
<reference evidence="6 7" key="1">
    <citation type="submission" date="2025-05" db="UniProtKB">
        <authorList>
            <consortium name="RefSeq"/>
        </authorList>
    </citation>
    <scope>IDENTIFICATION</scope>
</reference>
<dbReference type="InterPro" id="IPR036179">
    <property type="entry name" value="Ig-like_dom_sf"/>
</dbReference>
<dbReference type="InterPro" id="IPR013106">
    <property type="entry name" value="Ig_V-set"/>
</dbReference>
<feature type="domain" description="Ig-like" evidence="4">
    <location>
        <begin position="40"/>
        <end position="148"/>
    </location>
</feature>
<keyword evidence="5" id="KW-1185">Reference proteome</keyword>
<feature type="transmembrane region" description="Helical" evidence="2">
    <location>
        <begin position="196"/>
        <end position="219"/>
    </location>
</feature>
<keyword evidence="2" id="KW-0472">Membrane</keyword>
<evidence type="ECO:0000256" key="1">
    <source>
        <dbReference type="SAM" id="MobiDB-lite"/>
    </source>
</evidence>
<protein>
    <submittedName>
        <fullName evidence="6 7">Platelet receptor Gi24</fullName>
    </submittedName>
</protein>
<dbReference type="InterPro" id="IPR007110">
    <property type="entry name" value="Ig-like_dom"/>
</dbReference>
<dbReference type="PANTHER" id="PTHR44819:SF1">
    <property type="entry name" value="V-TYPE IMMUNOGLOBULIN DOMAIN-CONTAINING SUPPRESSOR OF T-CELL ACTIVATION"/>
    <property type="match status" value="1"/>
</dbReference>
<gene>
    <name evidence="6 7" type="primary">LOC107120255</name>
</gene>
<dbReference type="InterPro" id="IPR003599">
    <property type="entry name" value="Ig_sub"/>
</dbReference>
<proteinExistence type="predicted"/>
<feature type="region of interest" description="Disordered" evidence="1">
    <location>
        <begin position="269"/>
        <end position="312"/>
    </location>
</feature>
<dbReference type="RefSeq" id="XP_015278389.1">
    <property type="nucleotide sequence ID" value="XM_015422903.1"/>
</dbReference>
<dbReference type="InterPro" id="IPR013783">
    <property type="entry name" value="Ig-like_fold"/>
</dbReference>
<dbReference type="InterPro" id="IPR042473">
    <property type="entry name" value="VISTA"/>
</dbReference>